<evidence type="ECO:0000313" key="2">
    <source>
        <dbReference type="Proteomes" id="UP000789738"/>
    </source>
</evidence>
<protein>
    <submittedName>
        <fullName evidence="1">Uncharacterized protein</fullName>
    </submittedName>
</protein>
<evidence type="ECO:0000313" key="1">
    <source>
        <dbReference type="EMBL" id="CAG9705390.1"/>
    </source>
</evidence>
<organism evidence="1 2">
    <name type="scientific">Clostridium neonatale</name>
    <dbReference type="NCBI Taxonomy" id="137838"/>
    <lineage>
        <taxon>Bacteria</taxon>
        <taxon>Bacillati</taxon>
        <taxon>Bacillota</taxon>
        <taxon>Clostridia</taxon>
        <taxon>Eubacteriales</taxon>
        <taxon>Clostridiaceae</taxon>
        <taxon>Clostridium</taxon>
    </lineage>
</organism>
<proteinExistence type="predicted"/>
<comment type="caution">
    <text evidence="1">The sequence shown here is derived from an EMBL/GenBank/DDBJ whole genome shotgun (WGS) entry which is preliminary data.</text>
</comment>
<dbReference type="EMBL" id="CAKJVE010000004">
    <property type="protein sequence ID" value="CAG9705390.1"/>
    <property type="molecule type" value="Genomic_DNA"/>
</dbReference>
<gene>
    <name evidence="1" type="ORF">CNEO_41832</name>
</gene>
<reference evidence="1" key="1">
    <citation type="submission" date="2021-10" db="EMBL/GenBank/DDBJ databases">
        <authorList>
            <person name="Mesa V."/>
        </authorList>
    </citation>
    <scope>NUCLEOTIDE SEQUENCE</scope>
    <source>
        <strain evidence="1">CC3_PB</strain>
    </source>
</reference>
<dbReference type="Proteomes" id="UP000789738">
    <property type="component" value="Unassembled WGS sequence"/>
</dbReference>
<accession>A0AA86JEG5</accession>
<dbReference type="AlphaFoldDB" id="A0AA86JEG5"/>
<sequence length="86" mass="10358">MDEIKKALHKFKEAYKKIKHIKFLQKQVKTYSKLVNEIKDAYIIETDIEVKRKLLISEYHLIESAQINNNKVGEHLEKLKSYIHQY</sequence>
<name>A0AA86JEG5_9CLOT</name>
<dbReference type="RefSeq" id="WP_210886348.1">
    <property type="nucleotide sequence ID" value="NZ_CAKJVE010000004.1"/>
</dbReference>